<dbReference type="PANTHER" id="PTHR22946">
    <property type="entry name" value="DIENELACTONE HYDROLASE DOMAIN-CONTAINING PROTEIN-RELATED"/>
    <property type="match status" value="1"/>
</dbReference>
<evidence type="ECO:0000313" key="4">
    <source>
        <dbReference type="EMBL" id="NMN94782.1"/>
    </source>
</evidence>
<sequence length="295" mass="31403">MDRSDVSFVSGEDRCAAWLYTPSNFTGPGPIVVMGHGLGANRQMGLDKYAREFAAAGLLVLVFDYRSFGASEGEPRQLLDIRRERDDYHAAVKYVRGLPSVDASRVAVWGSSFGGGNVLAVGSEDPTIAAVVSQCPFTDGIASAIAMRPISLAKVAILATLDIAGSLLGRPPVMVSLSGRYGDGALMTAPDAVPGFGRLADESPLYRPQVAARVGASILLDAPGRKTKNLAMPVFYAICDKDIVAPTGPTIKAAARTPNAVVKHYPVGHFDIYYDEPFERAVKDQTEFLVSVLQP</sequence>
<dbReference type="EMBL" id="VCQU01000002">
    <property type="protein sequence ID" value="NMN94782.1"/>
    <property type="molecule type" value="Genomic_DNA"/>
</dbReference>
<comment type="similarity">
    <text evidence="1">Belongs to the AB hydrolase superfamily.</text>
</comment>
<comment type="caution">
    <text evidence="4">The sequence shown here is derived from an EMBL/GenBank/DDBJ whole genome shotgun (WGS) entry which is preliminary data.</text>
</comment>
<reference evidence="4 5" key="1">
    <citation type="submission" date="2019-05" db="EMBL/GenBank/DDBJ databases">
        <authorList>
            <person name="Lee S.D."/>
        </authorList>
    </citation>
    <scope>NUCLEOTIDE SEQUENCE [LARGE SCALE GENOMIC DNA]</scope>
    <source>
        <strain evidence="4 5">YC2-7</strain>
    </source>
</reference>
<evidence type="ECO:0000259" key="3">
    <source>
        <dbReference type="Pfam" id="PF12146"/>
    </source>
</evidence>
<dbReference type="InterPro" id="IPR029058">
    <property type="entry name" value="AB_hydrolase_fold"/>
</dbReference>
<keyword evidence="2 4" id="KW-0378">Hydrolase</keyword>
<feature type="domain" description="Serine aminopeptidase S33" evidence="3">
    <location>
        <begin position="30"/>
        <end position="264"/>
    </location>
</feature>
<dbReference type="Pfam" id="PF12146">
    <property type="entry name" value="Hydrolase_4"/>
    <property type="match status" value="1"/>
</dbReference>
<organism evidence="4 5">
    <name type="scientific">Antrihabitans stalactiti</name>
    <dbReference type="NCBI Taxonomy" id="2584121"/>
    <lineage>
        <taxon>Bacteria</taxon>
        <taxon>Bacillati</taxon>
        <taxon>Actinomycetota</taxon>
        <taxon>Actinomycetes</taxon>
        <taxon>Mycobacteriales</taxon>
        <taxon>Nocardiaceae</taxon>
        <taxon>Antrihabitans</taxon>
    </lineage>
</organism>
<dbReference type="GO" id="GO:0052689">
    <property type="term" value="F:carboxylic ester hydrolase activity"/>
    <property type="evidence" value="ECO:0007669"/>
    <property type="project" value="UniProtKB-ARBA"/>
</dbReference>
<dbReference type="PANTHER" id="PTHR22946:SF9">
    <property type="entry name" value="POLYKETIDE TRANSFERASE AF380"/>
    <property type="match status" value="1"/>
</dbReference>
<dbReference type="SUPFAM" id="SSF53474">
    <property type="entry name" value="alpha/beta-Hydrolases"/>
    <property type="match status" value="1"/>
</dbReference>
<accession>A0A848KDJ9</accession>
<name>A0A848KDJ9_9NOCA</name>
<dbReference type="InterPro" id="IPR022742">
    <property type="entry name" value="Hydrolase_4"/>
</dbReference>
<dbReference type="RefSeq" id="WP_169585512.1">
    <property type="nucleotide sequence ID" value="NZ_VCQU01000002.1"/>
</dbReference>
<dbReference type="InterPro" id="IPR050261">
    <property type="entry name" value="FrsA_esterase"/>
</dbReference>
<reference evidence="4 5" key="2">
    <citation type="submission" date="2020-06" db="EMBL/GenBank/DDBJ databases">
        <title>Antribacter stalactiti gen. nov., sp. nov., a new member of the family Nacardiaceae isolated from a cave.</title>
        <authorList>
            <person name="Kim I.S."/>
        </authorList>
    </citation>
    <scope>NUCLEOTIDE SEQUENCE [LARGE SCALE GENOMIC DNA]</scope>
    <source>
        <strain evidence="4 5">YC2-7</strain>
    </source>
</reference>
<dbReference type="Gene3D" id="3.40.50.1820">
    <property type="entry name" value="alpha/beta hydrolase"/>
    <property type="match status" value="1"/>
</dbReference>
<dbReference type="AlphaFoldDB" id="A0A848KDJ9"/>
<gene>
    <name evidence="4" type="ORF">FGL95_07000</name>
</gene>
<evidence type="ECO:0000313" key="5">
    <source>
        <dbReference type="Proteomes" id="UP000535543"/>
    </source>
</evidence>
<evidence type="ECO:0000256" key="2">
    <source>
        <dbReference type="ARBA" id="ARBA00022801"/>
    </source>
</evidence>
<evidence type="ECO:0000256" key="1">
    <source>
        <dbReference type="ARBA" id="ARBA00008645"/>
    </source>
</evidence>
<keyword evidence="5" id="KW-1185">Reference proteome</keyword>
<protein>
    <submittedName>
        <fullName evidence="4">Alpha/beta fold hydrolase</fullName>
    </submittedName>
</protein>
<proteinExistence type="inferred from homology"/>
<dbReference type="Proteomes" id="UP000535543">
    <property type="component" value="Unassembled WGS sequence"/>
</dbReference>